<feature type="active site" description="Nucleophile" evidence="7">
    <location>
        <position position="306"/>
    </location>
</feature>
<evidence type="ECO:0000259" key="9">
    <source>
        <dbReference type="PROSITE" id="PS52029"/>
    </source>
</evidence>
<evidence type="ECO:0000256" key="1">
    <source>
        <dbReference type="ARBA" id="ARBA00004752"/>
    </source>
</evidence>
<protein>
    <submittedName>
        <fullName evidence="10">Uncharacterized protein</fullName>
    </submittedName>
</protein>
<keyword evidence="6 7" id="KW-0961">Cell wall biogenesis/degradation</keyword>
<comment type="similarity">
    <text evidence="2">Belongs to the YkuD family.</text>
</comment>
<gene>
    <name evidence="10" type="ORF">AVDCRST_MAG87-3406</name>
</gene>
<dbReference type="GO" id="GO:0004180">
    <property type="term" value="F:carboxypeptidase activity"/>
    <property type="evidence" value="ECO:0007669"/>
    <property type="project" value="UniProtKB-ARBA"/>
</dbReference>
<reference evidence="10" key="1">
    <citation type="submission" date="2020-02" db="EMBL/GenBank/DDBJ databases">
        <authorList>
            <person name="Meier V. D."/>
        </authorList>
    </citation>
    <scope>NUCLEOTIDE SEQUENCE</scope>
    <source>
        <strain evidence="10">AVDCRST_MAG87</strain>
    </source>
</reference>
<dbReference type="InterPro" id="IPR003646">
    <property type="entry name" value="SH3-like_bac-type"/>
</dbReference>
<dbReference type="GO" id="GO:0009252">
    <property type="term" value="P:peptidoglycan biosynthetic process"/>
    <property type="evidence" value="ECO:0007669"/>
    <property type="project" value="UniProtKB-UniPathway"/>
</dbReference>
<dbReference type="UniPathway" id="UPA00219"/>
<feature type="active site" description="Proton donor/acceptor" evidence="7">
    <location>
        <position position="285"/>
    </location>
</feature>
<dbReference type="Gene3D" id="2.40.440.10">
    <property type="entry name" value="L,D-transpeptidase catalytic domain-like"/>
    <property type="match status" value="1"/>
</dbReference>
<evidence type="ECO:0000256" key="7">
    <source>
        <dbReference type="PROSITE-ProRule" id="PRU01373"/>
    </source>
</evidence>
<evidence type="ECO:0000256" key="3">
    <source>
        <dbReference type="ARBA" id="ARBA00022679"/>
    </source>
</evidence>
<accession>A0A6J4VLB7</accession>
<keyword evidence="4 7" id="KW-0133">Cell shape</keyword>
<organism evidence="10">
    <name type="scientific">uncultured Thermomicrobiales bacterium</name>
    <dbReference type="NCBI Taxonomy" id="1645740"/>
    <lineage>
        <taxon>Bacteria</taxon>
        <taxon>Pseudomonadati</taxon>
        <taxon>Thermomicrobiota</taxon>
        <taxon>Thermomicrobia</taxon>
        <taxon>Thermomicrobiales</taxon>
        <taxon>environmental samples</taxon>
    </lineage>
</organism>
<sequence length="331" mass="34551">MRQGTTLRAIPAGGTRDAFIGLTAGLRKLVLISLAVIVLAAVAGAGPSTAVAGQAGTINTDGVSLMADIDDTTPIATMYAGERVDLFWGPEAGRYEVRYYGTVGWVWAEYLDPDGSAVGGGSSAPAGGSGGSAIVDADSLNVRADASTSAAIWDSFDLGTPVEVIGDAVNGFSPISYYGGTAWVATDYLSWNGTVSAPAPPAVSAERWIDVNRTTGLVTLYEGSTVYASYWGSLGWDSTDGAYYSTASGSYRVHRIHQPLEYTRFANAYITDWVGFDQYRANGFHSWTRDAAGNVLPNGAGLTGGCVALEPAQARAVSDFASIGMRVEVHN</sequence>
<evidence type="ECO:0000313" key="10">
    <source>
        <dbReference type="EMBL" id="CAA9581408.1"/>
    </source>
</evidence>
<dbReference type="Pfam" id="PF03734">
    <property type="entry name" value="YkuD"/>
    <property type="match status" value="1"/>
</dbReference>
<evidence type="ECO:0000259" key="8">
    <source>
        <dbReference type="PROSITE" id="PS51781"/>
    </source>
</evidence>
<evidence type="ECO:0000256" key="2">
    <source>
        <dbReference type="ARBA" id="ARBA00005992"/>
    </source>
</evidence>
<dbReference type="InterPro" id="IPR005490">
    <property type="entry name" value="LD_TPept_cat_dom"/>
</dbReference>
<evidence type="ECO:0000256" key="4">
    <source>
        <dbReference type="ARBA" id="ARBA00022960"/>
    </source>
</evidence>
<comment type="pathway">
    <text evidence="1 7">Cell wall biogenesis; peptidoglycan biosynthesis.</text>
</comment>
<dbReference type="EMBL" id="CADCWJ010000746">
    <property type="protein sequence ID" value="CAA9581408.1"/>
    <property type="molecule type" value="Genomic_DNA"/>
</dbReference>
<dbReference type="InterPro" id="IPR038063">
    <property type="entry name" value="Transpep_catalytic_dom"/>
</dbReference>
<dbReference type="SMART" id="SM00287">
    <property type="entry name" value="SH3b"/>
    <property type="match status" value="1"/>
</dbReference>
<dbReference type="AlphaFoldDB" id="A0A6J4VLB7"/>
<keyword evidence="5 7" id="KW-0573">Peptidoglycan synthesis</keyword>
<dbReference type="PROSITE" id="PS51781">
    <property type="entry name" value="SH3B"/>
    <property type="match status" value="1"/>
</dbReference>
<dbReference type="Gene3D" id="2.30.30.40">
    <property type="entry name" value="SH3 Domains"/>
    <property type="match status" value="1"/>
</dbReference>
<feature type="domain" description="SH3b" evidence="8">
    <location>
        <begin position="130"/>
        <end position="193"/>
    </location>
</feature>
<evidence type="ECO:0000256" key="5">
    <source>
        <dbReference type="ARBA" id="ARBA00022984"/>
    </source>
</evidence>
<dbReference type="Pfam" id="PF08239">
    <property type="entry name" value="SH3_3"/>
    <property type="match status" value="1"/>
</dbReference>
<dbReference type="GO" id="GO:0071555">
    <property type="term" value="P:cell wall organization"/>
    <property type="evidence" value="ECO:0007669"/>
    <property type="project" value="UniProtKB-UniRule"/>
</dbReference>
<proteinExistence type="inferred from homology"/>
<dbReference type="PROSITE" id="PS52029">
    <property type="entry name" value="LD_TPASE"/>
    <property type="match status" value="1"/>
</dbReference>
<evidence type="ECO:0000256" key="6">
    <source>
        <dbReference type="ARBA" id="ARBA00023316"/>
    </source>
</evidence>
<name>A0A6J4VLB7_9BACT</name>
<dbReference type="GO" id="GO:0008360">
    <property type="term" value="P:regulation of cell shape"/>
    <property type="evidence" value="ECO:0007669"/>
    <property type="project" value="UniProtKB-UniRule"/>
</dbReference>
<keyword evidence="3" id="KW-0808">Transferase</keyword>
<dbReference type="CDD" id="cd16913">
    <property type="entry name" value="YkuD_like"/>
    <property type="match status" value="1"/>
</dbReference>
<feature type="domain" description="L,D-TPase catalytic" evidence="9">
    <location>
        <begin position="207"/>
        <end position="330"/>
    </location>
</feature>
<dbReference type="GO" id="GO:0016740">
    <property type="term" value="F:transferase activity"/>
    <property type="evidence" value="ECO:0007669"/>
    <property type="project" value="UniProtKB-KW"/>
</dbReference>
<dbReference type="SUPFAM" id="SSF141523">
    <property type="entry name" value="L,D-transpeptidase catalytic domain-like"/>
    <property type="match status" value="1"/>
</dbReference>